<organism evidence="1 2">
    <name type="scientific">Turicimonas muris</name>
    <dbReference type="NCBI Taxonomy" id="1796652"/>
    <lineage>
        <taxon>Bacteria</taxon>
        <taxon>Pseudomonadati</taxon>
        <taxon>Pseudomonadota</taxon>
        <taxon>Betaproteobacteria</taxon>
        <taxon>Burkholderiales</taxon>
        <taxon>Sutterellaceae</taxon>
        <taxon>Turicimonas</taxon>
    </lineage>
</organism>
<name>A0A227KCG7_9BURK</name>
<comment type="caution">
    <text evidence="1">The sequence shown here is derived from an EMBL/GenBank/DDBJ whole genome shotgun (WGS) entry which is preliminary data.</text>
</comment>
<dbReference type="Proteomes" id="UP000214610">
    <property type="component" value="Unassembled WGS sequence"/>
</dbReference>
<dbReference type="AlphaFoldDB" id="A0A227KCG7"/>
<proteinExistence type="predicted"/>
<protein>
    <submittedName>
        <fullName evidence="1">Uncharacterized protein</fullName>
    </submittedName>
</protein>
<reference evidence="2" key="1">
    <citation type="submission" date="2017-05" db="EMBL/GenBank/DDBJ databases">
        <title>Improved OligoMM genomes.</title>
        <authorList>
            <person name="Garzetti D."/>
        </authorList>
    </citation>
    <scope>NUCLEOTIDE SEQUENCE [LARGE SCALE GENOMIC DNA]</scope>
    <source>
        <strain evidence="2">YL45</strain>
    </source>
</reference>
<evidence type="ECO:0000313" key="2">
    <source>
        <dbReference type="Proteomes" id="UP000214610"/>
    </source>
</evidence>
<sequence length="65" mass="7888">MFFLHRFLSLFRFILTFFSFQIGTKKGTFGTKNAFSHFIQKQQHQSMLFLISEEVAEKRRYSLKF</sequence>
<keyword evidence="2" id="KW-1185">Reference proteome</keyword>
<evidence type="ECO:0000313" key="1">
    <source>
        <dbReference type="EMBL" id="OXE44566.1"/>
    </source>
</evidence>
<gene>
    <name evidence="1" type="ORF">ADH67_11840</name>
</gene>
<accession>A0A227KCG7</accession>
<dbReference type="EMBL" id="NHMP01000010">
    <property type="protein sequence ID" value="OXE44566.1"/>
    <property type="molecule type" value="Genomic_DNA"/>
</dbReference>